<dbReference type="EMBL" id="BAAAEW010000042">
    <property type="protein sequence ID" value="GAA0764975.1"/>
    <property type="molecule type" value="Genomic_DNA"/>
</dbReference>
<dbReference type="Proteomes" id="UP001500279">
    <property type="component" value="Unassembled WGS sequence"/>
</dbReference>
<gene>
    <name evidence="1" type="ORF">GCM10009107_51740</name>
</gene>
<sequence length="149" mass="16550">MVEAHVLVGNPHTRKATLLRCLTGCFNRNVRDIALHGGGQVKLYVRVAALQDSRTDPAEFINEVARSRCQQVAFSLWPEAHPHDSERLPDAQAYLAAFRSAGWKISKVAVLGAHPLRLDLKSGVAQFPNVLHQPVNSSAQLIRQHFGWQ</sequence>
<name>A0ABN1KFR0_9BURK</name>
<comment type="caution">
    <text evidence="1">The sequence shown here is derived from an EMBL/GenBank/DDBJ whole genome shotgun (WGS) entry which is preliminary data.</text>
</comment>
<keyword evidence="2" id="KW-1185">Reference proteome</keyword>
<proteinExistence type="predicted"/>
<accession>A0ABN1KFR0</accession>
<evidence type="ECO:0000313" key="1">
    <source>
        <dbReference type="EMBL" id="GAA0764975.1"/>
    </source>
</evidence>
<dbReference type="RefSeq" id="WP_141289424.1">
    <property type="nucleotide sequence ID" value="NZ_BAAAEW010000042.1"/>
</dbReference>
<organism evidence="1 2">
    <name type="scientific">Ideonella azotifigens</name>
    <dbReference type="NCBI Taxonomy" id="513160"/>
    <lineage>
        <taxon>Bacteria</taxon>
        <taxon>Pseudomonadati</taxon>
        <taxon>Pseudomonadota</taxon>
        <taxon>Betaproteobacteria</taxon>
        <taxon>Burkholderiales</taxon>
        <taxon>Sphaerotilaceae</taxon>
        <taxon>Ideonella</taxon>
    </lineage>
</organism>
<reference evidence="1 2" key="1">
    <citation type="journal article" date="2019" name="Int. J. Syst. Evol. Microbiol.">
        <title>The Global Catalogue of Microorganisms (GCM) 10K type strain sequencing project: providing services to taxonomists for standard genome sequencing and annotation.</title>
        <authorList>
            <consortium name="The Broad Institute Genomics Platform"/>
            <consortium name="The Broad Institute Genome Sequencing Center for Infectious Disease"/>
            <person name="Wu L."/>
            <person name="Ma J."/>
        </authorList>
    </citation>
    <scope>NUCLEOTIDE SEQUENCE [LARGE SCALE GENOMIC DNA]</scope>
    <source>
        <strain evidence="1 2">JCM 15503</strain>
    </source>
</reference>
<evidence type="ECO:0000313" key="2">
    <source>
        <dbReference type="Proteomes" id="UP001500279"/>
    </source>
</evidence>
<protein>
    <submittedName>
        <fullName evidence="1">Uncharacterized protein</fullName>
    </submittedName>
</protein>